<name>A0AAW1N0E6_POPJA</name>
<evidence type="ECO:0008006" key="4">
    <source>
        <dbReference type="Google" id="ProtNLM"/>
    </source>
</evidence>
<feature type="compositionally biased region" description="Basic and acidic residues" evidence="1">
    <location>
        <begin position="7"/>
        <end position="17"/>
    </location>
</feature>
<dbReference type="EMBL" id="JASPKY010000029">
    <property type="protein sequence ID" value="KAK9751388.1"/>
    <property type="molecule type" value="Genomic_DNA"/>
</dbReference>
<evidence type="ECO:0000313" key="2">
    <source>
        <dbReference type="EMBL" id="KAK9751388.1"/>
    </source>
</evidence>
<organism evidence="2 3">
    <name type="scientific">Popillia japonica</name>
    <name type="common">Japanese beetle</name>
    <dbReference type="NCBI Taxonomy" id="7064"/>
    <lineage>
        <taxon>Eukaryota</taxon>
        <taxon>Metazoa</taxon>
        <taxon>Ecdysozoa</taxon>
        <taxon>Arthropoda</taxon>
        <taxon>Hexapoda</taxon>
        <taxon>Insecta</taxon>
        <taxon>Pterygota</taxon>
        <taxon>Neoptera</taxon>
        <taxon>Endopterygota</taxon>
        <taxon>Coleoptera</taxon>
        <taxon>Polyphaga</taxon>
        <taxon>Scarabaeiformia</taxon>
        <taxon>Scarabaeidae</taxon>
        <taxon>Rutelinae</taxon>
        <taxon>Popillia</taxon>
    </lineage>
</organism>
<reference evidence="2 3" key="1">
    <citation type="journal article" date="2024" name="BMC Genomics">
        <title>De novo assembly and annotation of Popillia japonica's genome with initial clues to its potential as an invasive pest.</title>
        <authorList>
            <person name="Cucini C."/>
            <person name="Boschi S."/>
            <person name="Funari R."/>
            <person name="Cardaioli E."/>
            <person name="Iannotti N."/>
            <person name="Marturano G."/>
            <person name="Paoli F."/>
            <person name="Bruttini M."/>
            <person name="Carapelli A."/>
            <person name="Frati F."/>
            <person name="Nardi F."/>
        </authorList>
    </citation>
    <scope>NUCLEOTIDE SEQUENCE [LARGE SCALE GENOMIC DNA]</scope>
    <source>
        <strain evidence="2">DMR45628</strain>
    </source>
</reference>
<evidence type="ECO:0000256" key="1">
    <source>
        <dbReference type="SAM" id="MobiDB-lite"/>
    </source>
</evidence>
<protein>
    <recommendedName>
        <fullName evidence="4">Ribosomal protein S10</fullName>
    </recommendedName>
</protein>
<dbReference type="Proteomes" id="UP001458880">
    <property type="component" value="Unassembled WGS sequence"/>
</dbReference>
<comment type="caution">
    <text evidence="2">The sequence shown here is derived from an EMBL/GenBank/DDBJ whole genome shotgun (WGS) entry which is preliminary data.</text>
</comment>
<dbReference type="AlphaFoldDB" id="A0AAW1N0E6"/>
<keyword evidence="3" id="KW-1185">Reference proteome</keyword>
<feature type="region of interest" description="Disordered" evidence="1">
    <location>
        <begin position="1"/>
        <end position="41"/>
    </location>
</feature>
<proteinExistence type="predicted"/>
<sequence>MSFPKNLDIEQRHRDADQLGSSLDHGRPIRPGVATRDTTNLTSKTRPAFASISFLLFSSPNAEQLNREYIEIWYDPLATPLLRNPRVKMRVKSSLSGQELRLFSEII</sequence>
<evidence type="ECO:0000313" key="3">
    <source>
        <dbReference type="Proteomes" id="UP001458880"/>
    </source>
</evidence>
<accession>A0AAW1N0E6</accession>
<gene>
    <name evidence="2" type="ORF">QE152_g5149</name>
</gene>